<evidence type="ECO:0000256" key="4">
    <source>
        <dbReference type="ARBA" id="ARBA00023136"/>
    </source>
</evidence>
<evidence type="ECO:0000313" key="6">
    <source>
        <dbReference type="EMBL" id="KRX07153.1"/>
    </source>
</evidence>
<dbReference type="Pfam" id="PF06398">
    <property type="entry name" value="Pex24p"/>
    <property type="match status" value="1"/>
</dbReference>
<keyword evidence="7" id="KW-1185">Reference proteome</keyword>
<evidence type="ECO:0000256" key="3">
    <source>
        <dbReference type="ARBA" id="ARBA00022989"/>
    </source>
</evidence>
<gene>
    <name evidence="6" type="ORF">PPERSA_00063</name>
</gene>
<keyword evidence="4" id="KW-0472">Membrane</keyword>
<evidence type="ECO:0000256" key="1">
    <source>
        <dbReference type="ARBA" id="ARBA00004308"/>
    </source>
</evidence>
<proteinExistence type="predicted"/>
<evidence type="ECO:0000259" key="5">
    <source>
        <dbReference type="Pfam" id="PF06398"/>
    </source>
</evidence>
<dbReference type="InterPro" id="IPR010482">
    <property type="entry name" value="TECPR1-like_DysF"/>
</dbReference>
<keyword evidence="2" id="KW-0812">Transmembrane</keyword>
<dbReference type="InParanoid" id="A0A0V0QYC2"/>
<organism evidence="6 7">
    <name type="scientific">Pseudocohnilembus persalinus</name>
    <name type="common">Ciliate</name>
    <dbReference type="NCBI Taxonomy" id="266149"/>
    <lineage>
        <taxon>Eukaryota</taxon>
        <taxon>Sar</taxon>
        <taxon>Alveolata</taxon>
        <taxon>Ciliophora</taxon>
        <taxon>Intramacronucleata</taxon>
        <taxon>Oligohymenophorea</taxon>
        <taxon>Scuticociliatia</taxon>
        <taxon>Philasterida</taxon>
        <taxon>Pseudocohnilembidae</taxon>
        <taxon>Pseudocohnilembus</taxon>
    </lineage>
</organism>
<feature type="domain" description="TECPR1-like DysF" evidence="5">
    <location>
        <begin position="6"/>
        <end position="89"/>
    </location>
</feature>
<dbReference type="GO" id="GO:0012505">
    <property type="term" value="C:endomembrane system"/>
    <property type="evidence" value="ECO:0007669"/>
    <property type="project" value="UniProtKB-SubCell"/>
</dbReference>
<comment type="caution">
    <text evidence="6">The sequence shown here is derived from an EMBL/GenBank/DDBJ whole genome shotgun (WGS) entry which is preliminary data.</text>
</comment>
<dbReference type="Proteomes" id="UP000054937">
    <property type="component" value="Unassembled WGS sequence"/>
</dbReference>
<accession>A0A0V0QYC2</accession>
<dbReference type="GO" id="GO:0007031">
    <property type="term" value="P:peroxisome organization"/>
    <property type="evidence" value="ECO:0007669"/>
    <property type="project" value="TreeGrafter"/>
</dbReference>
<reference evidence="6 7" key="1">
    <citation type="journal article" date="2015" name="Sci. Rep.">
        <title>Genome of the facultative scuticociliatosis pathogen Pseudocohnilembus persalinus provides insight into its virulence through horizontal gene transfer.</title>
        <authorList>
            <person name="Xiong J."/>
            <person name="Wang G."/>
            <person name="Cheng J."/>
            <person name="Tian M."/>
            <person name="Pan X."/>
            <person name="Warren A."/>
            <person name="Jiang C."/>
            <person name="Yuan D."/>
            <person name="Miao W."/>
        </authorList>
    </citation>
    <scope>NUCLEOTIDE SEQUENCE [LARGE SCALE GENOMIC DNA]</scope>
    <source>
        <strain evidence="6">36N120E</strain>
    </source>
</reference>
<dbReference type="PANTHER" id="PTHR31679:SF2">
    <property type="entry name" value="PEROXISOMAL MEMBRANE PROTEIN PEX30-RELATED"/>
    <property type="match status" value="1"/>
</dbReference>
<comment type="subcellular location">
    <subcellularLocation>
        <location evidence="1">Endomembrane system</location>
    </subcellularLocation>
</comment>
<dbReference type="PANTHER" id="PTHR31679">
    <property type="entry name" value="PEROXISOMAL MEMBRANE PROTEIN PEX30-RELATED"/>
    <property type="match status" value="1"/>
</dbReference>
<evidence type="ECO:0000313" key="7">
    <source>
        <dbReference type="Proteomes" id="UP000054937"/>
    </source>
</evidence>
<keyword evidence="3" id="KW-1133">Transmembrane helix</keyword>
<dbReference type="InterPro" id="IPR052646">
    <property type="entry name" value="Peroxisomal_PEX28-32"/>
</dbReference>
<protein>
    <recommendedName>
        <fullName evidence="5">TECPR1-like DysF domain-containing protein</fullName>
    </recommendedName>
</protein>
<name>A0A0V0QYC2_PSEPJ</name>
<dbReference type="EMBL" id="LDAU01000086">
    <property type="protein sequence ID" value="KRX07153.1"/>
    <property type="molecule type" value="Genomic_DNA"/>
</dbReference>
<dbReference type="GO" id="GO:0005778">
    <property type="term" value="C:peroxisomal membrane"/>
    <property type="evidence" value="ECO:0007669"/>
    <property type="project" value="TreeGrafter"/>
</dbReference>
<evidence type="ECO:0000256" key="2">
    <source>
        <dbReference type="ARBA" id="ARBA00022692"/>
    </source>
</evidence>
<sequence>MKKNIYINIGWNYNMLPGDSPVWSDKYGKIKLDKSQFKLPDNVYWDWKSNWQLETSENTDGCGWQYIGVNKVKNYPSFSAYLRRRKWTRTCFKVENIDLQTNCNLENHQRSNKKIN</sequence>
<dbReference type="AlphaFoldDB" id="A0A0V0QYC2"/>